<protein>
    <submittedName>
        <fullName evidence="2">Uncharacterized protein</fullName>
    </submittedName>
</protein>
<evidence type="ECO:0000313" key="3">
    <source>
        <dbReference type="Proteomes" id="UP000299102"/>
    </source>
</evidence>
<feature type="region of interest" description="Disordered" evidence="1">
    <location>
        <begin position="228"/>
        <end position="247"/>
    </location>
</feature>
<gene>
    <name evidence="2" type="ORF">EVAR_54865_1</name>
</gene>
<organism evidence="2 3">
    <name type="scientific">Eumeta variegata</name>
    <name type="common">Bagworm moth</name>
    <name type="synonym">Eumeta japonica</name>
    <dbReference type="NCBI Taxonomy" id="151549"/>
    <lineage>
        <taxon>Eukaryota</taxon>
        <taxon>Metazoa</taxon>
        <taxon>Ecdysozoa</taxon>
        <taxon>Arthropoda</taxon>
        <taxon>Hexapoda</taxon>
        <taxon>Insecta</taxon>
        <taxon>Pterygota</taxon>
        <taxon>Neoptera</taxon>
        <taxon>Endopterygota</taxon>
        <taxon>Lepidoptera</taxon>
        <taxon>Glossata</taxon>
        <taxon>Ditrysia</taxon>
        <taxon>Tineoidea</taxon>
        <taxon>Psychidae</taxon>
        <taxon>Oiketicinae</taxon>
        <taxon>Eumeta</taxon>
    </lineage>
</organism>
<keyword evidence="3" id="KW-1185">Reference proteome</keyword>
<proteinExistence type="predicted"/>
<evidence type="ECO:0000313" key="2">
    <source>
        <dbReference type="EMBL" id="GBP73813.1"/>
    </source>
</evidence>
<evidence type="ECO:0000256" key="1">
    <source>
        <dbReference type="SAM" id="MobiDB-lite"/>
    </source>
</evidence>
<sequence>MKRISLRCAVPSARAKQCTPPSEGGSSTVVRSDPVRTDSVSVTITIQRQPSGCRDPDDLSWTPRPARAGPATFIRSSVTGRSSASQTFFPSRVLRCNFYPAGEYLRFVRIPENLAVGEEVLRVEVHPRRVTAGARFYKDRLLTALFVCGPLRHLTGASIKYGLLVRSDYVHTGPDVRASPRPWQIRAGRRKASDHVPSPARLNRLAALESASNNEDFKTQRVHCRVRSGVGRSGGRQTAIPSQFLTE</sequence>
<accession>A0A4C1YER2</accession>
<dbReference type="STRING" id="151549.A0A4C1YER2"/>
<dbReference type="EMBL" id="BGZK01001187">
    <property type="protein sequence ID" value="GBP73813.1"/>
    <property type="molecule type" value="Genomic_DNA"/>
</dbReference>
<feature type="region of interest" description="Disordered" evidence="1">
    <location>
        <begin position="15"/>
        <end position="34"/>
    </location>
</feature>
<dbReference type="OrthoDB" id="6252479at2759"/>
<dbReference type="Proteomes" id="UP000299102">
    <property type="component" value="Unassembled WGS sequence"/>
</dbReference>
<reference evidence="2 3" key="1">
    <citation type="journal article" date="2019" name="Commun. Biol.">
        <title>The bagworm genome reveals a unique fibroin gene that provides high tensile strength.</title>
        <authorList>
            <person name="Kono N."/>
            <person name="Nakamura H."/>
            <person name="Ohtoshi R."/>
            <person name="Tomita M."/>
            <person name="Numata K."/>
            <person name="Arakawa K."/>
        </authorList>
    </citation>
    <scope>NUCLEOTIDE SEQUENCE [LARGE SCALE GENOMIC DNA]</scope>
</reference>
<dbReference type="AlphaFoldDB" id="A0A4C1YER2"/>
<name>A0A4C1YER2_EUMVA</name>
<comment type="caution">
    <text evidence="2">The sequence shown here is derived from an EMBL/GenBank/DDBJ whole genome shotgun (WGS) entry which is preliminary data.</text>
</comment>